<evidence type="ECO:0000313" key="2">
    <source>
        <dbReference type="EMBL" id="ETO27242.1"/>
    </source>
</evidence>
<feature type="compositionally biased region" description="Low complexity" evidence="1">
    <location>
        <begin position="181"/>
        <end position="192"/>
    </location>
</feature>
<organism evidence="2 3">
    <name type="scientific">Reticulomyxa filosa</name>
    <dbReference type="NCBI Taxonomy" id="46433"/>
    <lineage>
        <taxon>Eukaryota</taxon>
        <taxon>Sar</taxon>
        <taxon>Rhizaria</taxon>
        <taxon>Retaria</taxon>
        <taxon>Foraminifera</taxon>
        <taxon>Monothalamids</taxon>
        <taxon>Reticulomyxidae</taxon>
        <taxon>Reticulomyxa</taxon>
    </lineage>
</organism>
<evidence type="ECO:0000256" key="1">
    <source>
        <dbReference type="SAM" id="MobiDB-lite"/>
    </source>
</evidence>
<comment type="caution">
    <text evidence="2">The sequence shown here is derived from an EMBL/GenBank/DDBJ whole genome shotgun (WGS) entry which is preliminary data.</text>
</comment>
<proteinExistence type="predicted"/>
<dbReference type="EMBL" id="ASPP01007377">
    <property type="protein sequence ID" value="ETO27242.1"/>
    <property type="molecule type" value="Genomic_DNA"/>
</dbReference>
<feature type="region of interest" description="Disordered" evidence="1">
    <location>
        <begin position="180"/>
        <end position="240"/>
    </location>
</feature>
<dbReference type="AlphaFoldDB" id="X6NPE0"/>
<evidence type="ECO:0000313" key="3">
    <source>
        <dbReference type="Proteomes" id="UP000023152"/>
    </source>
</evidence>
<name>X6NPE0_RETFI</name>
<reference evidence="2 3" key="1">
    <citation type="journal article" date="2013" name="Curr. Biol.">
        <title>The Genome of the Foraminiferan Reticulomyxa filosa.</title>
        <authorList>
            <person name="Glockner G."/>
            <person name="Hulsmann N."/>
            <person name="Schleicher M."/>
            <person name="Noegel A.A."/>
            <person name="Eichinger L."/>
            <person name="Gallinger C."/>
            <person name="Pawlowski J."/>
            <person name="Sierra R."/>
            <person name="Euteneuer U."/>
            <person name="Pillet L."/>
            <person name="Moustafa A."/>
            <person name="Platzer M."/>
            <person name="Groth M."/>
            <person name="Szafranski K."/>
            <person name="Schliwa M."/>
        </authorList>
    </citation>
    <scope>NUCLEOTIDE SEQUENCE [LARGE SCALE GENOMIC DNA]</scope>
</reference>
<protein>
    <submittedName>
        <fullName evidence="2">Uncharacterized protein</fullName>
    </submittedName>
</protein>
<sequence length="240" mass="26938">MSNKFLKKDVCNLSTQTPPNSCCSDSISTPSPTTVFAGSLNLSGLLKGIFFLNSKLTDLLVSNNWLYEERVTTINRTHDELRELKAFAQANKKFVDNYNAADPFSHFKYSRPQIGQNNRAFSFERSKQMFATGNCCTGTNPNFICSSFANNEDLSSNNRTHEHFKTEKYSIAESVRYSPLNSNKINSNSQNSPKDNVNGANVTSDSMRLQQSHKDNSDQNNTTQISKNDKNDLVQIDKSC</sequence>
<keyword evidence="3" id="KW-1185">Reference proteome</keyword>
<accession>X6NPE0</accession>
<dbReference type="Proteomes" id="UP000023152">
    <property type="component" value="Unassembled WGS sequence"/>
</dbReference>
<feature type="compositionally biased region" description="Polar residues" evidence="1">
    <location>
        <begin position="193"/>
        <end position="210"/>
    </location>
</feature>
<gene>
    <name evidence="2" type="ORF">RFI_09891</name>
</gene>